<dbReference type="InterPro" id="IPR002919">
    <property type="entry name" value="TIL_dom"/>
</dbReference>
<keyword evidence="5" id="KW-1185">Reference proteome</keyword>
<keyword evidence="1" id="KW-0646">Protease inhibitor</keyword>
<dbReference type="PANTHER" id="PTHR23259:SF70">
    <property type="entry name" value="ACCESSORY GLAND PROTEIN ACP62F-RELATED"/>
    <property type="match status" value="1"/>
</dbReference>
<organism evidence="4 5">
    <name type="scientific">Pristionchus pacificus</name>
    <name type="common">Parasitic nematode worm</name>
    <dbReference type="NCBI Taxonomy" id="54126"/>
    <lineage>
        <taxon>Eukaryota</taxon>
        <taxon>Metazoa</taxon>
        <taxon>Ecdysozoa</taxon>
        <taxon>Nematoda</taxon>
        <taxon>Chromadorea</taxon>
        <taxon>Rhabditida</taxon>
        <taxon>Rhabditina</taxon>
        <taxon>Diplogasteromorpha</taxon>
        <taxon>Diplogasteroidea</taxon>
        <taxon>Neodiplogasteridae</taxon>
        <taxon>Pristionchus</taxon>
    </lineage>
</organism>
<accession>A0A8R1YI42</accession>
<dbReference type="PANTHER" id="PTHR23259">
    <property type="entry name" value="RIDDLE"/>
    <property type="match status" value="1"/>
</dbReference>
<protein>
    <submittedName>
        <fullName evidence="4">TIL domain-containing protein</fullName>
    </submittedName>
</protein>
<dbReference type="InterPro" id="IPR051368">
    <property type="entry name" value="SerProtInhib-TIL_Domain"/>
</dbReference>
<proteinExistence type="predicted"/>
<dbReference type="Proteomes" id="UP000005239">
    <property type="component" value="Unassembled WGS sequence"/>
</dbReference>
<dbReference type="SUPFAM" id="SSF57567">
    <property type="entry name" value="Serine protease inhibitors"/>
    <property type="match status" value="1"/>
</dbReference>
<evidence type="ECO:0000256" key="1">
    <source>
        <dbReference type="ARBA" id="ARBA00022690"/>
    </source>
</evidence>
<evidence type="ECO:0000256" key="3">
    <source>
        <dbReference type="ARBA" id="ARBA00023157"/>
    </source>
</evidence>
<evidence type="ECO:0000313" key="4">
    <source>
        <dbReference type="EnsemblMetazoa" id="PPA13134.1"/>
    </source>
</evidence>
<reference evidence="4" key="2">
    <citation type="submission" date="2022-06" db="UniProtKB">
        <authorList>
            <consortium name="EnsemblMetazoa"/>
        </authorList>
    </citation>
    <scope>IDENTIFICATION</scope>
    <source>
        <strain evidence="4">PS312</strain>
    </source>
</reference>
<evidence type="ECO:0000256" key="2">
    <source>
        <dbReference type="ARBA" id="ARBA00022900"/>
    </source>
</evidence>
<dbReference type="Gene3D" id="2.10.25.10">
    <property type="entry name" value="Laminin"/>
    <property type="match status" value="1"/>
</dbReference>
<gene>
    <name evidence="4" type="primary">WBGene00102688</name>
</gene>
<sequence>MHRIVSVSLLFTLVALICADGAYLTCSKANEEWRECASCEATCEEREPICIRMCKRAACQCKAGFFRSANDECVTAEQCDQEAYGESVKVDDSPDVAWSNRYL</sequence>
<keyword evidence="3" id="KW-1015">Disulfide bond</keyword>
<keyword evidence="2" id="KW-0722">Serine protease inhibitor</keyword>
<dbReference type="InterPro" id="IPR036084">
    <property type="entry name" value="Ser_inhib-like_sf"/>
</dbReference>
<dbReference type="Pfam" id="PF01826">
    <property type="entry name" value="TIL"/>
    <property type="match status" value="1"/>
</dbReference>
<dbReference type="OrthoDB" id="5861174at2759"/>
<dbReference type="GO" id="GO:0004867">
    <property type="term" value="F:serine-type endopeptidase inhibitor activity"/>
    <property type="evidence" value="ECO:0007669"/>
    <property type="project" value="UniProtKB-KW"/>
</dbReference>
<dbReference type="CDD" id="cd19941">
    <property type="entry name" value="TIL"/>
    <property type="match status" value="1"/>
</dbReference>
<evidence type="ECO:0000313" key="5">
    <source>
        <dbReference type="Proteomes" id="UP000005239"/>
    </source>
</evidence>
<accession>A0A454XRA5</accession>
<dbReference type="EnsemblMetazoa" id="PPA13134.1">
    <property type="protein sequence ID" value="PPA13134.1"/>
    <property type="gene ID" value="WBGene00102688"/>
</dbReference>
<dbReference type="AlphaFoldDB" id="A0A454XRA5"/>
<reference evidence="5" key="1">
    <citation type="journal article" date="2008" name="Nat. Genet.">
        <title>The Pristionchus pacificus genome provides a unique perspective on nematode lifestyle and parasitism.</title>
        <authorList>
            <person name="Dieterich C."/>
            <person name="Clifton S.W."/>
            <person name="Schuster L.N."/>
            <person name="Chinwalla A."/>
            <person name="Delehaunty K."/>
            <person name="Dinkelacker I."/>
            <person name="Fulton L."/>
            <person name="Fulton R."/>
            <person name="Godfrey J."/>
            <person name="Minx P."/>
            <person name="Mitreva M."/>
            <person name="Roeseler W."/>
            <person name="Tian H."/>
            <person name="Witte H."/>
            <person name="Yang S.P."/>
            <person name="Wilson R.K."/>
            <person name="Sommer R.J."/>
        </authorList>
    </citation>
    <scope>NUCLEOTIDE SEQUENCE [LARGE SCALE GENOMIC DNA]</scope>
    <source>
        <strain evidence="5">PS312</strain>
    </source>
</reference>
<name>A0A454XRA5_PRIPA</name>